<evidence type="ECO:0000256" key="1">
    <source>
        <dbReference type="PROSITE-ProRule" id="PRU00339"/>
    </source>
</evidence>
<dbReference type="SUPFAM" id="SSF48452">
    <property type="entry name" value="TPR-like"/>
    <property type="match status" value="1"/>
</dbReference>
<dbReference type="PROSITE" id="PS50005">
    <property type="entry name" value="TPR"/>
    <property type="match status" value="1"/>
</dbReference>
<keyword evidence="1" id="KW-0802">TPR repeat</keyword>
<comment type="caution">
    <text evidence="2">The sequence shown here is derived from an EMBL/GenBank/DDBJ whole genome shotgun (WGS) entry which is preliminary data.</text>
</comment>
<name>A0ABN1LJS5_9CLOT</name>
<dbReference type="Gene3D" id="1.25.40.10">
    <property type="entry name" value="Tetratricopeptide repeat domain"/>
    <property type="match status" value="1"/>
</dbReference>
<dbReference type="Proteomes" id="UP001501764">
    <property type="component" value="Unassembled WGS sequence"/>
</dbReference>
<accession>A0ABN1LJS5</accession>
<protein>
    <recommendedName>
        <fullName evidence="4">Tetratricopeptide repeat protein</fullName>
    </recommendedName>
</protein>
<gene>
    <name evidence="2" type="ORF">GCM10008916_08580</name>
</gene>
<sequence length="103" mass="11651">MRKRAILVAGALVGAILVGLSGIKDIKDNRTKNSRTNTLIQEGLAKIEDNKLEEAIQIFDRVLDVDPNNKEAMELRQTAQNTISLLDSNDKEEYKRIKESFEH</sequence>
<evidence type="ECO:0000313" key="2">
    <source>
        <dbReference type="EMBL" id="GAA0856938.1"/>
    </source>
</evidence>
<proteinExistence type="predicted"/>
<reference evidence="2 3" key="1">
    <citation type="journal article" date="2019" name="Int. J. Syst. Evol. Microbiol.">
        <title>The Global Catalogue of Microorganisms (GCM) 10K type strain sequencing project: providing services to taxonomists for standard genome sequencing and annotation.</title>
        <authorList>
            <consortium name="The Broad Institute Genomics Platform"/>
            <consortium name="The Broad Institute Genome Sequencing Center for Infectious Disease"/>
            <person name="Wu L."/>
            <person name="Ma J."/>
        </authorList>
    </citation>
    <scope>NUCLEOTIDE SEQUENCE [LARGE SCALE GENOMIC DNA]</scope>
    <source>
        <strain evidence="2 3">JCM 6485</strain>
    </source>
</reference>
<keyword evidence="3" id="KW-1185">Reference proteome</keyword>
<dbReference type="RefSeq" id="WP_215635968.1">
    <property type="nucleotide sequence ID" value="NZ_BAAACO010000001.1"/>
</dbReference>
<organism evidence="2 3">
    <name type="scientific">Clostridium nitritogenes</name>
    <dbReference type="NCBI Taxonomy" id="83340"/>
    <lineage>
        <taxon>Bacteria</taxon>
        <taxon>Bacillati</taxon>
        <taxon>Bacillota</taxon>
        <taxon>Clostridia</taxon>
        <taxon>Eubacteriales</taxon>
        <taxon>Clostridiaceae</taxon>
        <taxon>Clostridium</taxon>
    </lineage>
</organism>
<evidence type="ECO:0000313" key="3">
    <source>
        <dbReference type="Proteomes" id="UP001501764"/>
    </source>
</evidence>
<dbReference type="EMBL" id="BAAACO010000001">
    <property type="protein sequence ID" value="GAA0856938.1"/>
    <property type="molecule type" value="Genomic_DNA"/>
</dbReference>
<dbReference type="InterPro" id="IPR019734">
    <property type="entry name" value="TPR_rpt"/>
</dbReference>
<dbReference type="InterPro" id="IPR011990">
    <property type="entry name" value="TPR-like_helical_dom_sf"/>
</dbReference>
<evidence type="ECO:0008006" key="4">
    <source>
        <dbReference type="Google" id="ProtNLM"/>
    </source>
</evidence>
<feature type="repeat" description="TPR" evidence="1">
    <location>
        <begin position="36"/>
        <end position="69"/>
    </location>
</feature>